<evidence type="ECO:0000313" key="3">
    <source>
        <dbReference type="WBParaSite" id="PgR034_g075_t03"/>
    </source>
</evidence>
<name>A0A915BCP6_PARUN</name>
<accession>A0A915BCP6</accession>
<sequence length="534" mass="61046">TVESRRSGCNPFRLRVLQLTNERMVYASTKPMNMRPISVGKYFMKKPKPWNKRQISQSDENILEKRSNINHLCRVLRATKSSTVLSAKSYGSLGNQRQKYRHRNEPPFLLRNCIKGREGWSKYESKMREWALAQYEQRRRESRAAKEAQKSQRHSGADVTDATCSMRERSIFPAQEGDLLRLFYTVWHIGRLQSHTKSFEQAAKGLQKLSKSSVVKNSLSKTPGCGIKEEPIASKEDLSWKSRITLTRLARLLRDENDILDASDSEDPIDVWNQAIETMRSNSLANISAEREVSFDEAMKKSSPPKIIEGMSPEAVENVSTPDNGERLSRRHRSANRHRAVEGSTSEKISPQNPKVVTEDKSSTWKSKENENSQEIVEVGHKDIVKHSKEALLPEEILADIRRQLDRILGLTDGLEPTPNQDRRRNHLQRTCNTKCRSFAATCNAESTHEIVKDEDAQFSQEHIPLQENKEPKINAKVDGTASRGHMKRRRSDVDMTPKRSGVKKTRVSDSGILRCLEQAARPVRQSPRFVQKL</sequence>
<reference evidence="3" key="1">
    <citation type="submission" date="2022-11" db="UniProtKB">
        <authorList>
            <consortium name="WormBaseParasite"/>
        </authorList>
    </citation>
    <scope>IDENTIFICATION</scope>
</reference>
<evidence type="ECO:0000313" key="2">
    <source>
        <dbReference type="Proteomes" id="UP000887569"/>
    </source>
</evidence>
<feature type="compositionally biased region" description="Basic and acidic residues" evidence="1">
    <location>
        <begin position="141"/>
        <end position="150"/>
    </location>
</feature>
<protein>
    <submittedName>
        <fullName evidence="3">Uncharacterized protein</fullName>
    </submittedName>
</protein>
<organism evidence="2 3">
    <name type="scientific">Parascaris univalens</name>
    <name type="common">Nematode worm</name>
    <dbReference type="NCBI Taxonomy" id="6257"/>
    <lineage>
        <taxon>Eukaryota</taxon>
        <taxon>Metazoa</taxon>
        <taxon>Ecdysozoa</taxon>
        <taxon>Nematoda</taxon>
        <taxon>Chromadorea</taxon>
        <taxon>Rhabditida</taxon>
        <taxon>Spirurina</taxon>
        <taxon>Ascaridomorpha</taxon>
        <taxon>Ascaridoidea</taxon>
        <taxon>Ascarididae</taxon>
        <taxon>Parascaris</taxon>
    </lineage>
</organism>
<feature type="compositionally biased region" description="Polar residues" evidence="1">
    <location>
        <begin position="343"/>
        <end position="355"/>
    </location>
</feature>
<dbReference type="WBParaSite" id="PgR034_g075_t03">
    <property type="protein sequence ID" value="PgR034_g075_t03"/>
    <property type="gene ID" value="PgR034_g075"/>
</dbReference>
<feature type="region of interest" description="Disordered" evidence="1">
    <location>
        <begin position="479"/>
        <end position="508"/>
    </location>
</feature>
<feature type="compositionally biased region" description="Basic residues" evidence="1">
    <location>
        <begin position="329"/>
        <end position="338"/>
    </location>
</feature>
<keyword evidence="2" id="KW-1185">Reference proteome</keyword>
<proteinExistence type="predicted"/>
<evidence type="ECO:0000256" key="1">
    <source>
        <dbReference type="SAM" id="MobiDB-lite"/>
    </source>
</evidence>
<dbReference type="AlphaFoldDB" id="A0A915BCP6"/>
<feature type="compositionally biased region" description="Basic and acidic residues" evidence="1">
    <location>
        <begin position="357"/>
        <end position="371"/>
    </location>
</feature>
<feature type="region of interest" description="Disordered" evidence="1">
    <location>
        <begin position="316"/>
        <end position="373"/>
    </location>
</feature>
<feature type="region of interest" description="Disordered" evidence="1">
    <location>
        <begin position="141"/>
        <end position="161"/>
    </location>
</feature>
<dbReference type="Proteomes" id="UP000887569">
    <property type="component" value="Unplaced"/>
</dbReference>